<feature type="compositionally biased region" description="Basic and acidic residues" evidence="1">
    <location>
        <begin position="112"/>
        <end position="133"/>
    </location>
</feature>
<name>A0A7C8JKV1_ORBOL</name>
<feature type="region of interest" description="Disordered" evidence="1">
    <location>
        <begin position="110"/>
        <end position="138"/>
    </location>
</feature>
<reference evidence="2 3" key="1">
    <citation type="submission" date="2019-06" db="EMBL/GenBank/DDBJ databases">
        <authorList>
            <person name="Palmer J.M."/>
        </authorList>
    </citation>
    <scope>NUCLEOTIDE SEQUENCE [LARGE SCALE GENOMIC DNA]</scope>
    <source>
        <strain evidence="2 3">TWF703</strain>
    </source>
</reference>
<proteinExistence type="predicted"/>
<dbReference type="Proteomes" id="UP000480548">
    <property type="component" value="Unassembled WGS sequence"/>
</dbReference>
<evidence type="ECO:0000313" key="2">
    <source>
        <dbReference type="EMBL" id="KAF3130059.1"/>
    </source>
</evidence>
<evidence type="ECO:0000256" key="1">
    <source>
        <dbReference type="SAM" id="MobiDB-lite"/>
    </source>
</evidence>
<gene>
    <name evidence="2" type="ORF">TWF703_008398</name>
</gene>
<dbReference type="AlphaFoldDB" id="A0A7C8JKV1"/>
<sequence length="208" mass="22950">MGGRITWEWVPGSGPERLSEQNAGLCIGSLAVWKMTTPSFSVQLKDVQEAILPLLVPPVSTFTAPLLNNFASSHDPLMESNSLFTAKSDLGTVHVELDATLRALARNAGADEAAKDETPDEFKTEFGAKDPGSDSKQMLELARQGRLRSKLRGLAGQPDGQTRSHVSITRASKLRRELFDQEIEREEREALEEFKRKLRESVLQSSTS</sequence>
<dbReference type="EMBL" id="WIQZ01000057">
    <property type="protein sequence ID" value="KAF3130059.1"/>
    <property type="molecule type" value="Genomic_DNA"/>
</dbReference>
<organism evidence="2 3">
    <name type="scientific">Orbilia oligospora</name>
    <name type="common">Nematode-trapping fungus</name>
    <name type="synonym">Arthrobotrys oligospora</name>
    <dbReference type="NCBI Taxonomy" id="2813651"/>
    <lineage>
        <taxon>Eukaryota</taxon>
        <taxon>Fungi</taxon>
        <taxon>Dikarya</taxon>
        <taxon>Ascomycota</taxon>
        <taxon>Pezizomycotina</taxon>
        <taxon>Orbiliomycetes</taxon>
        <taxon>Orbiliales</taxon>
        <taxon>Orbiliaceae</taxon>
        <taxon>Orbilia</taxon>
    </lineage>
</organism>
<comment type="caution">
    <text evidence="2">The sequence shown here is derived from an EMBL/GenBank/DDBJ whole genome shotgun (WGS) entry which is preliminary data.</text>
</comment>
<evidence type="ECO:0000313" key="3">
    <source>
        <dbReference type="Proteomes" id="UP000480548"/>
    </source>
</evidence>
<protein>
    <submittedName>
        <fullName evidence="2">Uncharacterized protein</fullName>
    </submittedName>
</protein>
<accession>A0A7C8JKV1</accession>